<comment type="caution">
    <text evidence="1">The sequence shown here is derived from an EMBL/GenBank/DDBJ whole genome shotgun (WGS) entry which is preliminary data.</text>
</comment>
<protein>
    <submittedName>
        <fullName evidence="1">Uncharacterized protein</fullName>
    </submittedName>
</protein>
<evidence type="ECO:0000313" key="1">
    <source>
        <dbReference type="EMBL" id="KAJ7368838.1"/>
    </source>
</evidence>
<dbReference type="AlphaFoldDB" id="A0AAD7AW77"/>
<accession>A0AAD7AW77</accession>
<sequence length="105" mass="12254">MFTIILFQTSLLTFIKRADSGSRLVRIPPVCHRPQFQSSLPKKILQCATLEVRQLIGRRYELPWSCNLLSGSLGIRRCPFLEWDCRTSTRSVALRRCSWVNWITE</sequence>
<organism evidence="1 2">
    <name type="scientific">Mycena albidolilacea</name>
    <dbReference type="NCBI Taxonomy" id="1033008"/>
    <lineage>
        <taxon>Eukaryota</taxon>
        <taxon>Fungi</taxon>
        <taxon>Dikarya</taxon>
        <taxon>Basidiomycota</taxon>
        <taxon>Agaricomycotina</taxon>
        <taxon>Agaricomycetes</taxon>
        <taxon>Agaricomycetidae</taxon>
        <taxon>Agaricales</taxon>
        <taxon>Marasmiineae</taxon>
        <taxon>Mycenaceae</taxon>
        <taxon>Mycena</taxon>
    </lineage>
</organism>
<evidence type="ECO:0000313" key="2">
    <source>
        <dbReference type="Proteomes" id="UP001218218"/>
    </source>
</evidence>
<proteinExistence type="predicted"/>
<keyword evidence="2" id="KW-1185">Reference proteome</keyword>
<gene>
    <name evidence="1" type="ORF">DFH08DRAFT_34238</name>
</gene>
<dbReference type="EMBL" id="JARIHO010000001">
    <property type="protein sequence ID" value="KAJ7368838.1"/>
    <property type="molecule type" value="Genomic_DNA"/>
</dbReference>
<reference evidence="1" key="1">
    <citation type="submission" date="2023-03" db="EMBL/GenBank/DDBJ databases">
        <title>Massive genome expansion in bonnet fungi (Mycena s.s.) driven by repeated elements and novel gene families across ecological guilds.</title>
        <authorList>
            <consortium name="Lawrence Berkeley National Laboratory"/>
            <person name="Harder C.B."/>
            <person name="Miyauchi S."/>
            <person name="Viragh M."/>
            <person name="Kuo A."/>
            <person name="Thoen E."/>
            <person name="Andreopoulos B."/>
            <person name="Lu D."/>
            <person name="Skrede I."/>
            <person name="Drula E."/>
            <person name="Henrissat B."/>
            <person name="Morin E."/>
            <person name="Kohler A."/>
            <person name="Barry K."/>
            <person name="LaButti K."/>
            <person name="Morin E."/>
            <person name="Salamov A."/>
            <person name="Lipzen A."/>
            <person name="Mereny Z."/>
            <person name="Hegedus B."/>
            <person name="Baldrian P."/>
            <person name="Stursova M."/>
            <person name="Weitz H."/>
            <person name="Taylor A."/>
            <person name="Grigoriev I.V."/>
            <person name="Nagy L.G."/>
            <person name="Martin F."/>
            <person name="Kauserud H."/>
        </authorList>
    </citation>
    <scope>NUCLEOTIDE SEQUENCE</scope>
    <source>
        <strain evidence="1">CBHHK002</strain>
    </source>
</reference>
<name>A0AAD7AW77_9AGAR</name>
<dbReference type="Proteomes" id="UP001218218">
    <property type="component" value="Unassembled WGS sequence"/>
</dbReference>